<organism evidence="1 2">
    <name type="scientific">Azotobacter beijerinckii</name>
    <dbReference type="NCBI Taxonomy" id="170623"/>
    <lineage>
        <taxon>Bacteria</taxon>
        <taxon>Pseudomonadati</taxon>
        <taxon>Pseudomonadota</taxon>
        <taxon>Gammaproteobacteria</taxon>
        <taxon>Pseudomonadales</taxon>
        <taxon>Pseudomonadaceae</taxon>
        <taxon>Azotobacter</taxon>
    </lineage>
</organism>
<reference evidence="1 2" key="1">
    <citation type="submission" date="2016-10" db="EMBL/GenBank/DDBJ databases">
        <authorList>
            <person name="de Groot N.N."/>
        </authorList>
    </citation>
    <scope>NUCLEOTIDE SEQUENCE [LARGE SCALE GENOMIC DNA]</scope>
    <source>
        <strain evidence="1 2">DSM 1041</strain>
    </source>
</reference>
<dbReference type="EMBL" id="FNYO01000106">
    <property type="protein sequence ID" value="SEJ44241.1"/>
    <property type="molecule type" value="Genomic_DNA"/>
</dbReference>
<protein>
    <submittedName>
        <fullName evidence="1">Uncharacterized protein</fullName>
    </submittedName>
</protein>
<evidence type="ECO:0000313" key="1">
    <source>
        <dbReference type="EMBL" id="SEJ44241.1"/>
    </source>
</evidence>
<gene>
    <name evidence="1" type="ORF">SAMN04244579_04391</name>
</gene>
<evidence type="ECO:0000313" key="2">
    <source>
        <dbReference type="Proteomes" id="UP000199005"/>
    </source>
</evidence>
<dbReference type="Proteomes" id="UP000199005">
    <property type="component" value="Unassembled WGS sequence"/>
</dbReference>
<dbReference type="AlphaFoldDB" id="A0A1H6YSI5"/>
<proteinExistence type="predicted"/>
<accession>A0A1H6YSI5</accession>
<sequence>MGTRLQTQWQPAAYRFPATSVAPLSTLFALPTPTAGMRAYRDAVIERRYRLRESELPARAAFLLGCALSGLVSDATLAQLAGHGTLVQMEQAIDEAILRFGAWVKVRRRAFTQAAKRRLRRIGEQPDSLPDLDTLVLIVEEALRADLLEPNQALRLIDEGERGLQSLALDTLRAIDDRLPPGYGAALYTNGLSIHSHNTEYLCLNLPTDEAPASHALRIAVIHALFAISECIAAFHDPQTMFDLSNRYLYYLDEVWDHFKPLIAGKGRDEIYNILSECDRTKWDFEPYMFGEDDPQEIIPGSESFDRLVDILAEVEHYQRQFNIAANGYFQAFEATCQFQIELMQGQARTYPEHAGVYAVLAEAFSSAAEFRAAGKRLEDIYESQKEMIVEEQSSPEEGIALFGGLFVIPGDNFGALGELVDDDINNLYQNIGGPNITIMAEPGVLLDMAMPIVNAMGEAYRLIKRIETALEGIIHVGS</sequence>
<dbReference type="STRING" id="170623.SAMN04244579_04391"/>
<name>A0A1H6YSI5_9GAMM</name>